<reference evidence="1" key="1">
    <citation type="submission" date="2022-02" db="EMBL/GenBank/DDBJ databases">
        <title>Plant Genome Project.</title>
        <authorList>
            <person name="Zhang R.-G."/>
        </authorList>
    </citation>
    <scope>NUCLEOTIDE SEQUENCE</scope>
    <source>
        <strain evidence="1">AT1</strain>
    </source>
</reference>
<sequence length="60" mass="7120">MDIRVLALQRNLKLEWVRRSRNKVAHHVAKLASKGILNPGWVANPPVCLLFFFMFRCFYF</sequence>
<accession>A0ACC0LN12</accession>
<evidence type="ECO:0000313" key="2">
    <source>
        <dbReference type="Proteomes" id="UP001062846"/>
    </source>
</evidence>
<gene>
    <name evidence="1" type="ORF">RHMOL_Rhmol12G0251200</name>
</gene>
<protein>
    <submittedName>
        <fullName evidence="1">Uncharacterized protein</fullName>
    </submittedName>
</protein>
<comment type="caution">
    <text evidence="1">The sequence shown here is derived from an EMBL/GenBank/DDBJ whole genome shotgun (WGS) entry which is preliminary data.</text>
</comment>
<name>A0ACC0LN12_RHOML</name>
<dbReference type="Proteomes" id="UP001062846">
    <property type="component" value="Chromosome 12"/>
</dbReference>
<keyword evidence="2" id="KW-1185">Reference proteome</keyword>
<organism evidence="1 2">
    <name type="scientific">Rhododendron molle</name>
    <name type="common">Chinese azalea</name>
    <name type="synonym">Azalea mollis</name>
    <dbReference type="NCBI Taxonomy" id="49168"/>
    <lineage>
        <taxon>Eukaryota</taxon>
        <taxon>Viridiplantae</taxon>
        <taxon>Streptophyta</taxon>
        <taxon>Embryophyta</taxon>
        <taxon>Tracheophyta</taxon>
        <taxon>Spermatophyta</taxon>
        <taxon>Magnoliopsida</taxon>
        <taxon>eudicotyledons</taxon>
        <taxon>Gunneridae</taxon>
        <taxon>Pentapetalae</taxon>
        <taxon>asterids</taxon>
        <taxon>Ericales</taxon>
        <taxon>Ericaceae</taxon>
        <taxon>Ericoideae</taxon>
        <taxon>Rhodoreae</taxon>
        <taxon>Rhododendron</taxon>
    </lineage>
</organism>
<proteinExistence type="predicted"/>
<evidence type="ECO:0000313" key="1">
    <source>
        <dbReference type="EMBL" id="KAI8529772.1"/>
    </source>
</evidence>
<dbReference type="EMBL" id="CM046399">
    <property type="protein sequence ID" value="KAI8529772.1"/>
    <property type="molecule type" value="Genomic_DNA"/>
</dbReference>